<keyword evidence="4 7" id="KW-1133">Transmembrane helix</keyword>
<reference evidence="9 10" key="1">
    <citation type="submission" date="2018-06" db="EMBL/GenBank/DDBJ databases">
        <authorList>
            <consortium name="Pathogen Informatics"/>
            <person name="Doyle S."/>
        </authorList>
    </citation>
    <scope>NUCLEOTIDE SEQUENCE [LARGE SCALE GENOMIC DNA]</scope>
    <source>
        <strain evidence="9 10">NCTC10723</strain>
    </source>
</reference>
<dbReference type="InterPro" id="IPR010619">
    <property type="entry name" value="ThrE-like_N"/>
</dbReference>
<proteinExistence type="inferred from homology"/>
<accession>A0A377GVA5</accession>
<keyword evidence="5 7" id="KW-0472">Membrane</keyword>
<name>A0A377GVA5_9FUSO</name>
<dbReference type="GO" id="GO:0005886">
    <property type="term" value="C:plasma membrane"/>
    <property type="evidence" value="ECO:0007669"/>
    <property type="project" value="UniProtKB-SubCell"/>
</dbReference>
<comment type="subcellular location">
    <subcellularLocation>
        <location evidence="1">Cell membrane</location>
        <topology evidence="1">Multi-pass membrane protein</topology>
    </subcellularLocation>
</comment>
<dbReference type="InterPro" id="IPR050539">
    <property type="entry name" value="ThrE_Dicarb/AminoAcid_Exp"/>
</dbReference>
<evidence type="ECO:0000256" key="1">
    <source>
        <dbReference type="ARBA" id="ARBA00004651"/>
    </source>
</evidence>
<feature type="transmembrane region" description="Helical" evidence="7">
    <location>
        <begin position="114"/>
        <end position="132"/>
    </location>
</feature>
<dbReference type="RefSeq" id="WP_245943702.1">
    <property type="nucleotide sequence ID" value="NZ_CASFEE010000011.1"/>
</dbReference>
<feature type="transmembrane region" description="Helical" evidence="7">
    <location>
        <begin position="163"/>
        <end position="183"/>
    </location>
</feature>
<feature type="domain" description="Threonine/serine exporter-like N-terminal" evidence="8">
    <location>
        <begin position="11"/>
        <end position="245"/>
    </location>
</feature>
<dbReference type="GO" id="GO:0022857">
    <property type="term" value="F:transmembrane transporter activity"/>
    <property type="evidence" value="ECO:0007669"/>
    <property type="project" value="InterPro"/>
</dbReference>
<evidence type="ECO:0000256" key="6">
    <source>
        <dbReference type="ARBA" id="ARBA00034125"/>
    </source>
</evidence>
<evidence type="ECO:0000256" key="7">
    <source>
        <dbReference type="SAM" id="Phobius"/>
    </source>
</evidence>
<keyword evidence="10" id="KW-1185">Reference proteome</keyword>
<evidence type="ECO:0000256" key="5">
    <source>
        <dbReference type="ARBA" id="ARBA00023136"/>
    </source>
</evidence>
<dbReference type="PANTHER" id="PTHR34390">
    <property type="entry name" value="UPF0442 PROTEIN YJJB-RELATED"/>
    <property type="match status" value="1"/>
</dbReference>
<protein>
    <submittedName>
        <fullName evidence="9">Inner membrane protein YjjP</fullName>
    </submittedName>
</protein>
<evidence type="ECO:0000313" key="9">
    <source>
        <dbReference type="EMBL" id="STO30905.1"/>
    </source>
</evidence>
<dbReference type="Pfam" id="PF06738">
    <property type="entry name" value="ThrE"/>
    <property type="match status" value="1"/>
</dbReference>
<feature type="transmembrane region" description="Helical" evidence="7">
    <location>
        <begin position="189"/>
        <end position="207"/>
    </location>
</feature>
<keyword evidence="3 7" id="KW-0812">Transmembrane</keyword>
<dbReference type="AlphaFoldDB" id="A0A377GVA5"/>
<organism evidence="9 10">
    <name type="scientific">Fusobacterium necrogenes</name>
    <dbReference type="NCBI Taxonomy" id="858"/>
    <lineage>
        <taxon>Bacteria</taxon>
        <taxon>Fusobacteriati</taxon>
        <taxon>Fusobacteriota</taxon>
        <taxon>Fusobacteriia</taxon>
        <taxon>Fusobacteriales</taxon>
        <taxon>Fusobacteriaceae</taxon>
        <taxon>Fusobacterium</taxon>
    </lineage>
</organism>
<dbReference type="PANTHER" id="PTHR34390:SF2">
    <property type="entry name" value="SUCCINATE TRANSPORTER SUBUNIT YJJP-RELATED"/>
    <property type="match status" value="1"/>
</dbReference>
<evidence type="ECO:0000256" key="3">
    <source>
        <dbReference type="ARBA" id="ARBA00022692"/>
    </source>
</evidence>
<sequence>MINENEILTIANLAGKIALQSGAETYRVEDIITRICKHYGLNAQCFVSITCIITSVRNYKGELFCSVERIATRSTNLNKIHEINQVIRDLNKYSFNEFYNKIIFLNKEILYGKFIYFLAYSFGAFSFALLFKGGIKDGISAFIGGGVIFLISDLANKLETNTFFLNTLGGFFCTLLSYLSVQIGFTNTVSYSTIGTIMLLVPGISFTNAIRDLVAGDLLSGISRAVEALLIGVALAAGTGFALFLILKLGEFK</sequence>
<evidence type="ECO:0000256" key="4">
    <source>
        <dbReference type="ARBA" id="ARBA00022989"/>
    </source>
</evidence>
<comment type="similarity">
    <text evidence="6">Belongs to the ThrE exporter (TC 2.A.79) family.</text>
</comment>
<evidence type="ECO:0000313" key="10">
    <source>
        <dbReference type="Proteomes" id="UP000255328"/>
    </source>
</evidence>
<gene>
    <name evidence="9" type="primary">yjjP_1</name>
    <name evidence="9" type="ORF">NCTC10723_00335</name>
</gene>
<feature type="transmembrane region" description="Helical" evidence="7">
    <location>
        <begin position="228"/>
        <end position="247"/>
    </location>
</feature>
<dbReference type="GO" id="GO:0015744">
    <property type="term" value="P:succinate transport"/>
    <property type="evidence" value="ECO:0007669"/>
    <property type="project" value="TreeGrafter"/>
</dbReference>
<evidence type="ECO:0000259" key="8">
    <source>
        <dbReference type="Pfam" id="PF06738"/>
    </source>
</evidence>
<dbReference type="EMBL" id="UGGU01000003">
    <property type="protein sequence ID" value="STO30905.1"/>
    <property type="molecule type" value="Genomic_DNA"/>
</dbReference>
<dbReference type="Proteomes" id="UP000255328">
    <property type="component" value="Unassembled WGS sequence"/>
</dbReference>
<keyword evidence="2" id="KW-1003">Cell membrane</keyword>
<evidence type="ECO:0000256" key="2">
    <source>
        <dbReference type="ARBA" id="ARBA00022475"/>
    </source>
</evidence>